<dbReference type="Proteomes" id="UP000034392">
    <property type="component" value="Chromosome"/>
</dbReference>
<dbReference type="RefSeq" id="WP_046904478.1">
    <property type="nucleotide sequence ID" value="NZ_CP011452.2"/>
</dbReference>
<reference evidence="3" key="1">
    <citation type="submission" date="2015-05" db="EMBL/GenBank/DDBJ databases">
        <title>The complete genome of Altererythrobacter atlanticus strain 26DY36.</title>
        <authorList>
            <person name="Wu Y.-H."/>
            <person name="Cheng H."/>
            <person name="Wu X.-W."/>
        </authorList>
    </citation>
    <scope>NUCLEOTIDE SEQUENCE [LARGE SCALE GENOMIC DNA]</scope>
    <source>
        <strain evidence="3">26DY36</strain>
    </source>
</reference>
<feature type="transmembrane region" description="Helical" evidence="2">
    <location>
        <begin position="23"/>
        <end position="45"/>
    </location>
</feature>
<sequence length="100" mass="10660">MNENNTEMHRDSDAVRAGSTPHVVRWILGISLLAVIIALSAIWIFGAATHGPTEETVGTQMQDGSAVGQLDDNITEGSDEFEAVDPDAPDTPLQTIENEG</sequence>
<dbReference type="AlphaFoldDB" id="A0A0F7KUP4"/>
<accession>A0A0F7KUP4</accession>
<keyword evidence="2" id="KW-0472">Membrane</keyword>
<keyword evidence="4" id="KW-1185">Reference proteome</keyword>
<protein>
    <submittedName>
        <fullName evidence="3">Uncharacterized protein</fullName>
    </submittedName>
</protein>
<evidence type="ECO:0000256" key="2">
    <source>
        <dbReference type="SAM" id="Phobius"/>
    </source>
</evidence>
<proteinExistence type="predicted"/>
<gene>
    <name evidence="3" type="ORF">WYH_03053</name>
</gene>
<keyword evidence="2" id="KW-0812">Transmembrane</keyword>
<name>A0A0F7KUP4_9SPHN</name>
<dbReference type="OrthoDB" id="7452565at2"/>
<feature type="compositionally biased region" description="Acidic residues" evidence="1">
    <location>
        <begin position="79"/>
        <end position="88"/>
    </location>
</feature>
<organism evidence="3 4">
    <name type="scientific">Croceibacterium atlanticum</name>
    <dbReference type="NCBI Taxonomy" id="1267766"/>
    <lineage>
        <taxon>Bacteria</taxon>
        <taxon>Pseudomonadati</taxon>
        <taxon>Pseudomonadota</taxon>
        <taxon>Alphaproteobacteria</taxon>
        <taxon>Sphingomonadales</taxon>
        <taxon>Erythrobacteraceae</taxon>
        <taxon>Croceibacterium</taxon>
    </lineage>
</organism>
<keyword evidence="2" id="KW-1133">Transmembrane helix</keyword>
<dbReference type="STRING" id="1267766.WYH_03053"/>
<evidence type="ECO:0000313" key="4">
    <source>
        <dbReference type="Proteomes" id="UP000034392"/>
    </source>
</evidence>
<dbReference type="EMBL" id="CP011452">
    <property type="protein sequence ID" value="AKH44073.1"/>
    <property type="molecule type" value="Genomic_DNA"/>
</dbReference>
<dbReference type="KEGG" id="aay:WYH_03053"/>
<feature type="region of interest" description="Disordered" evidence="1">
    <location>
        <begin position="79"/>
        <end position="100"/>
    </location>
</feature>
<evidence type="ECO:0000256" key="1">
    <source>
        <dbReference type="SAM" id="MobiDB-lite"/>
    </source>
</evidence>
<dbReference type="PATRIC" id="fig|1267766.3.peg.3092"/>
<evidence type="ECO:0000313" key="3">
    <source>
        <dbReference type="EMBL" id="AKH44073.1"/>
    </source>
</evidence>